<comment type="subcellular location">
    <subcellularLocation>
        <location evidence="1">Cell membrane</location>
        <topology evidence="1">Multi-pass membrane protein</topology>
    </subcellularLocation>
</comment>
<feature type="transmembrane region" description="Helical" evidence="7">
    <location>
        <begin position="294"/>
        <end position="319"/>
    </location>
</feature>
<dbReference type="Gene3D" id="1.20.1250.20">
    <property type="entry name" value="MFS general substrate transporter like domains"/>
    <property type="match status" value="1"/>
</dbReference>
<evidence type="ECO:0000256" key="1">
    <source>
        <dbReference type="ARBA" id="ARBA00004651"/>
    </source>
</evidence>
<evidence type="ECO:0000313" key="10">
    <source>
        <dbReference type="Proteomes" id="UP000463857"/>
    </source>
</evidence>
<dbReference type="InParanoid" id="A0A7L4YMG2"/>
<dbReference type="PANTHER" id="PTHR23517:SF13">
    <property type="entry name" value="MAJOR FACILITATOR SUPERFAMILY MFS_1"/>
    <property type="match status" value="1"/>
</dbReference>
<evidence type="ECO:0000259" key="8">
    <source>
        <dbReference type="PROSITE" id="PS50850"/>
    </source>
</evidence>
<reference evidence="9 10" key="1">
    <citation type="journal article" date="2018" name="Int. J. Syst. Evol. Microbiol.">
        <title>Epidermidibacterium keratini gen. nov., sp. nov., a member of the family Sporichthyaceae, isolated from keratin epidermis.</title>
        <authorList>
            <person name="Lee D.G."/>
            <person name="Trujillo M.E."/>
            <person name="Kang S."/>
            <person name="Nam J.J."/>
            <person name="Kim Y.J."/>
        </authorList>
    </citation>
    <scope>NUCLEOTIDE SEQUENCE [LARGE SCALE GENOMIC DNA]</scope>
    <source>
        <strain evidence="9 10">EPI-7</strain>
    </source>
</reference>
<feature type="transmembrane region" description="Helical" evidence="7">
    <location>
        <begin position="359"/>
        <end position="378"/>
    </location>
</feature>
<keyword evidence="6 7" id="KW-0472">Membrane</keyword>
<dbReference type="Proteomes" id="UP000463857">
    <property type="component" value="Chromosome"/>
</dbReference>
<dbReference type="GO" id="GO:0022857">
    <property type="term" value="F:transmembrane transporter activity"/>
    <property type="evidence" value="ECO:0007669"/>
    <property type="project" value="InterPro"/>
</dbReference>
<feature type="transmembrane region" description="Helical" evidence="7">
    <location>
        <begin position="129"/>
        <end position="152"/>
    </location>
</feature>
<dbReference type="OrthoDB" id="5242249at2"/>
<feature type="transmembrane region" description="Helical" evidence="7">
    <location>
        <begin position="69"/>
        <end position="88"/>
    </location>
</feature>
<sequence>MRLASRGAPLIALPAIGWGANQFAPLVVMYQQLGIDATAAQTMFVLYAVGLVPGLFAGGPISDRYGRRIVVLAALVASGVSTVLLMVGGTSAPLLYVGRLLAGLASGAGFSAGTAWAKESAPGPHGARRAVIAMTAGFGLGPLVAGLVAAVASPPEVIAYVPHLVITAVAVLVVAASAASAPAHDSSVPVGDSSIAAFVRDPRFVRVIVPLAPWVFLTASVALAVLPGAVARPGSGVLFSALVTPIPAISGILVQSLMRPLAGDLRRQLLVGFAFTAVGFAVGAWAVAAGSLVGVIIAAVLLGCAYGMCQTAGLAEVAAMSPANRLGRTTAIYQALTYLGYLAPLPIVVLARWVPLPAILIALTVLAALTAVATTTHLRKVPA</sequence>
<dbReference type="EMBL" id="CP047156">
    <property type="protein sequence ID" value="QHC00465.1"/>
    <property type="molecule type" value="Genomic_DNA"/>
</dbReference>
<dbReference type="PROSITE" id="PS50850">
    <property type="entry name" value="MFS"/>
    <property type="match status" value="1"/>
</dbReference>
<dbReference type="InterPro" id="IPR005829">
    <property type="entry name" value="Sugar_transporter_CS"/>
</dbReference>
<keyword evidence="3" id="KW-1003">Cell membrane</keyword>
<dbReference type="InterPro" id="IPR036259">
    <property type="entry name" value="MFS_trans_sf"/>
</dbReference>
<dbReference type="InterPro" id="IPR011701">
    <property type="entry name" value="MFS"/>
</dbReference>
<dbReference type="KEGG" id="eke:EK0264_09340"/>
<gene>
    <name evidence="9" type="ORF">EK0264_09340</name>
</gene>
<dbReference type="InterPro" id="IPR050171">
    <property type="entry name" value="MFS_Transporters"/>
</dbReference>
<dbReference type="AlphaFoldDB" id="A0A7L4YMG2"/>
<protein>
    <submittedName>
        <fullName evidence="9">MFS transporter</fullName>
    </submittedName>
</protein>
<feature type="transmembrane region" description="Helical" evidence="7">
    <location>
        <begin position="204"/>
        <end position="225"/>
    </location>
</feature>
<accession>A0A7L4YMG2</accession>
<evidence type="ECO:0000256" key="5">
    <source>
        <dbReference type="ARBA" id="ARBA00022989"/>
    </source>
</evidence>
<dbReference type="GO" id="GO:0005886">
    <property type="term" value="C:plasma membrane"/>
    <property type="evidence" value="ECO:0007669"/>
    <property type="project" value="UniProtKB-SubCell"/>
</dbReference>
<proteinExistence type="predicted"/>
<evidence type="ECO:0000256" key="6">
    <source>
        <dbReference type="ARBA" id="ARBA00023136"/>
    </source>
</evidence>
<keyword evidence="4 7" id="KW-0812">Transmembrane</keyword>
<evidence type="ECO:0000256" key="4">
    <source>
        <dbReference type="ARBA" id="ARBA00022692"/>
    </source>
</evidence>
<keyword evidence="5 7" id="KW-1133">Transmembrane helix</keyword>
<name>A0A7L4YMG2_9ACTN</name>
<dbReference type="SUPFAM" id="SSF103473">
    <property type="entry name" value="MFS general substrate transporter"/>
    <property type="match status" value="1"/>
</dbReference>
<feature type="transmembrane region" description="Helical" evidence="7">
    <location>
        <begin position="158"/>
        <end position="183"/>
    </location>
</feature>
<feature type="transmembrane region" description="Helical" evidence="7">
    <location>
        <begin position="331"/>
        <end position="353"/>
    </location>
</feature>
<keyword evidence="2" id="KW-0813">Transport</keyword>
<feature type="transmembrane region" description="Helical" evidence="7">
    <location>
        <begin position="269"/>
        <end position="288"/>
    </location>
</feature>
<organism evidence="9 10">
    <name type="scientific">Epidermidibacterium keratini</name>
    <dbReference type="NCBI Taxonomy" id="1891644"/>
    <lineage>
        <taxon>Bacteria</taxon>
        <taxon>Bacillati</taxon>
        <taxon>Actinomycetota</taxon>
        <taxon>Actinomycetes</taxon>
        <taxon>Sporichthyales</taxon>
        <taxon>Sporichthyaceae</taxon>
        <taxon>Epidermidibacterium</taxon>
    </lineage>
</organism>
<evidence type="ECO:0000256" key="3">
    <source>
        <dbReference type="ARBA" id="ARBA00022475"/>
    </source>
</evidence>
<dbReference type="Pfam" id="PF07690">
    <property type="entry name" value="MFS_1"/>
    <property type="match status" value="1"/>
</dbReference>
<keyword evidence="10" id="KW-1185">Reference proteome</keyword>
<dbReference type="InterPro" id="IPR020846">
    <property type="entry name" value="MFS_dom"/>
</dbReference>
<evidence type="ECO:0000313" key="9">
    <source>
        <dbReference type="EMBL" id="QHC00465.1"/>
    </source>
</evidence>
<feature type="domain" description="Major facilitator superfamily (MFS) profile" evidence="8">
    <location>
        <begin position="1"/>
        <end position="379"/>
    </location>
</feature>
<evidence type="ECO:0000256" key="2">
    <source>
        <dbReference type="ARBA" id="ARBA00022448"/>
    </source>
</evidence>
<evidence type="ECO:0000256" key="7">
    <source>
        <dbReference type="SAM" id="Phobius"/>
    </source>
</evidence>
<feature type="transmembrane region" description="Helical" evidence="7">
    <location>
        <begin position="38"/>
        <end position="57"/>
    </location>
</feature>
<feature type="transmembrane region" description="Helical" evidence="7">
    <location>
        <begin position="237"/>
        <end position="257"/>
    </location>
</feature>
<dbReference type="PROSITE" id="PS00216">
    <property type="entry name" value="SUGAR_TRANSPORT_1"/>
    <property type="match status" value="1"/>
</dbReference>
<dbReference type="RefSeq" id="WP_159544976.1">
    <property type="nucleotide sequence ID" value="NZ_CP047156.1"/>
</dbReference>
<dbReference type="PANTHER" id="PTHR23517">
    <property type="entry name" value="RESISTANCE PROTEIN MDTM, PUTATIVE-RELATED-RELATED"/>
    <property type="match status" value="1"/>
</dbReference>